<accession>A0A9Q1JN16</accession>
<evidence type="ECO:0000313" key="2">
    <source>
        <dbReference type="EMBL" id="KAJ8426258.1"/>
    </source>
</evidence>
<dbReference type="GO" id="GO:0004190">
    <property type="term" value="F:aspartic-type endopeptidase activity"/>
    <property type="evidence" value="ECO:0007669"/>
    <property type="project" value="InterPro"/>
</dbReference>
<name>A0A9Q1JN16_9CARY</name>
<reference evidence="2" key="1">
    <citation type="submission" date="2022-04" db="EMBL/GenBank/DDBJ databases">
        <title>Carnegiea gigantea Genome sequencing and assembly v2.</title>
        <authorList>
            <person name="Copetti D."/>
            <person name="Sanderson M.J."/>
            <person name="Burquez A."/>
            <person name="Wojciechowski M.F."/>
        </authorList>
    </citation>
    <scope>NUCLEOTIDE SEQUENCE</scope>
    <source>
        <strain evidence="2">SGP5-SGP5p</strain>
        <tissue evidence="2">Aerial part</tissue>
    </source>
</reference>
<protein>
    <recommendedName>
        <fullName evidence="1">Peptidase A2 domain-containing protein</fullName>
    </recommendedName>
</protein>
<gene>
    <name evidence="2" type="ORF">Cgig2_030552</name>
</gene>
<evidence type="ECO:0000259" key="1">
    <source>
        <dbReference type="PROSITE" id="PS50175"/>
    </source>
</evidence>
<evidence type="ECO:0000313" key="3">
    <source>
        <dbReference type="Proteomes" id="UP001153076"/>
    </source>
</evidence>
<dbReference type="Proteomes" id="UP001153076">
    <property type="component" value="Unassembled WGS sequence"/>
</dbReference>
<organism evidence="2 3">
    <name type="scientific">Carnegiea gigantea</name>
    <dbReference type="NCBI Taxonomy" id="171969"/>
    <lineage>
        <taxon>Eukaryota</taxon>
        <taxon>Viridiplantae</taxon>
        <taxon>Streptophyta</taxon>
        <taxon>Embryophyta</taxon>
        <taxon>Tracheophyta</taxon>
        <taxon>Spermatophyta</taxon>
        <taxon>Magnoliopsida</taxon>
        <taxon>eudicotyledons</taxon>
        <taxon>Gunneridae</taxon>
        <taxon>Pentapetalae</taxon>
        <taxon>Caryophyllales</taxon>
        <taxon>Cactineae</taxon>
        <taxon>Cactaceae</taxon>
        <taxon>Cactoideae</taxon>
        <taxon>Echinocereeae</taxon>
        <taxon>Carnegiea</taxon>
    </lineage>
</organism>
<dbReference type="GO" id="GO:0006508">
    <property type="term" value="P:proteolysis"/>
    <property type="evidence" value="ECO:0007669"/>
    <property type="project" value="InterPro"/>
</dbReference>
<sequence length="169" mass="18509">MRLTPSGLPGLKNRSIPLGLEEKLRVGGDLPQCAAPATSIHEVLPRAVPMARNLVEALQELADKGQIDRFQKKALRFLRGEREPTQPQPRDKECSTKVVATIAGGYAEGMTQLACNAHLRACNSAIVRRILIDTGSSMDIITWDYLKKLTYLGRDIVPLVHPILGFGGQ</sequence>
<dbReference type="AlphaFoldDB" id="A0A9Q1JN16"/>
<dbReference type="EMBL" id="JAKOGI010001323">
    <property type="protein sequence ID" value="KAJ8426258.1"/>
    <property type="molecule type" value="Genomic_DNA"/>
</dbReference>
<dbReference type="InterPro" id="IPR001995">
    <property type="entry name" value="Peptidase_A2_cat"/>
</dbReference>
<dbReference type="PROSITE" id="PS50175">
    <property type="entry name" value="ASP_PROT_RETROV"/>
    <property type="match status" value="1"/>
</dbReference>
<comment type="caution">
    <text evidence="2">The sequence shown here is derived from an EMBL/GenBank/DDBJ whole genome shotgun (WGS) entry which is preliminary data.</text>
</comment>
<proteinExistence type="predicted"/>
<keyword evidence="3" id="KW-1185">Reference proteome</keyword>
<feature type="domain" description="Peptidase A2" evidence="1">
    <location>
        <begin position="128"/>
        <end position="169"/>
    </location>
</feature>